<reference evidence="8 9" key="1">
    <citation type="submission" date="2018-06" db="EMBL/GenBank/DDBJ databases">
        <title>Genomic Encyclopedia of Type Strains, Phase IV (KMG-IV): sequencing the most valuable type-strain genomes for metagenomic binning, comparative biology and taxonomic classification.</title>
        <authorList>
            <person name="Goeker M."/>
        </authorList>
    </citation>
    <scope>NUCLEOTIDE SEQUENCE [LARGE SCALE GENOMIC DNA]</scope>
    <source>
        <strain evidence="8 9">DSM 30166</strain>
    </source>
</reference>
<keyword evidence="3" id="KW-0540">Nuclease</keyword>
<dbReference type="AlphaFoldDB" id="A0A366HYY4"/>
<accession>A0A366HYY4</accession>
<dbReference type="InterPro" id="IPR038570">
    <property type="entry name" value="HicA_sf"/>
</dbReference>
<gene>
    <name evidence="8" type="ORF">DES54_14013</name>
</gene>
<dbReference type="SUPFAM" id="SSF54786">
    <property type="entry name" value="YcfA/nrd intein domain"/>
    <property type="match status" value="1"/>
</dbReference>
<name>A0A366HYY4_9GAMM</name>
<dbReference type="GO" id="GO:0016787">
    <property type="term" value="F:hydrolase activity"/>
    <property type="evidence" value="ECO:0007669"/>
    <property type="project" value="UniProtKB-KW"/>
</dbReference>
<sequence>MKSTDLIKELIAAGCELRRHNGGSHQIWWSPITGKTFPVPHPKKRFTARPCQIHQKNGGDLILAFLEATYVFLSGCRDTKR</sequence>
<keyword evidence="9" id="KW-1185">Reference proteome</keyword>
<organism evidence="8 9">
    <name type="scientific">Brenneria salicis ATCC 15712 = DSM 30166</name>
    <dbReference type="NCBI Taxonomy" id="714314"/>
    <lineage>
        <taxon>Bacteria</taxon>
        <taxon>Pseudomonadati</taxon>
        <taxon>Pseudomonadota</taxon>
        <taxon>Gammaproteobacteria</taxon>
        <taxon>Enterobacterales</taxon>
        <taxon>Pectobacteriaceae</taxon>
        <taxon>Brenneria</taxon>
    </lineage>
</organism>
<evidence type="ECO:0000256" key="6">
    <source>
        <dbReference type="ARBA" id="ARBA00022884"/>
    </source>
</evidence>
<dbReference type="Proteomes" id="UP000253046">
    <property type="component" value="Unassembled WGS sequence"/>
</dbReference>
<evidence type="ECO:0000256" key="4">
    <source>
        <dbReference type="ARBA" id="ARBA00022759"/>
    </source>
</evidence>
<proteinExistence type="inferred from homology"/>
<protein>
    <submittedName>
        <fullName evidence="8">HicA-like toxin of HicAB toxin-antitoxin system</fullName>
    </submittedName>
</protein>
<keyword evidence="6" id="KW-0694">RNA-binding</keyword>
<evidence type="ECO:0000256" key="2">
    <source>
        <dbReference type="ARBA" id="ARBA00022649"/>
    </source>
</evidence>
<keyword evidence="4" id="KW-0255">Endonuclease</keyword>
<dbReference type="Pfam" id="PF07927">
    <property type="entry name" value="HicA_toxin"/>
    <property type="match status" value="1"/>
</dbReference>
<evidence type="ECO:0000313" key="8">
    <source>
        <dbReference type="EMBL" id="RBP59351.1"/>
    </source>
</evidence>
<keyword evidence="5" id="KW-0378">Hydrolase</keyword>
<evidence type="ECO:0000256" key="1">
    <source>
        <dbReference type="ARBA" id="ARBA00006620"/>
    </source>
</evidence>
<evidence type="ECO:0000313" key="9">
    <source>
        <dbReference type="Proteomes" id="UP000253046"/>
    </source>
</evidence>
<evidence type="ECO:0000256" key="5">
    <source>
        <dbReference type="ARBA" id="ARBA00022801"/>
    </source>
</evidence>
<comment type="similarity">
    <text evidence="1">Belongs to the HicA mRNA interferase family.</text>
</comment>
<evidence type="ECO:0000256" key="3">
    <source>
        <dbReference type="ARBA" id="ARBA00022722"/>
    </source>
</evidence>
<dbReference type="GO" id="GO:0004519">
    <property type="term" value="F:endonuclease activity"/>
    <property type="evidence" value="ECO:0007669"/>
    <property type="project" value="UniProtKB-KW"/>
</dbReference>
<comment type="caution">
    <text evidence="8">The sequence shown here is derived from an EMBL/GenBank/DDBJ whole genome shotgun (WGS) entry which is preliminary data.</text>
</comment>
<keyword evidence="7" id="KW-0346">Stress response</keyword>
<keyword evidence="2" id="KW-1277">Toxin-antitoxin system</keyword>
<dbReference type="InterPro" id="IPR012933">
    <property type="entry name" value="HicA_mRNA_interferase"/>
</dbReference>
<dbReference type="EMBL" id="QNRY01000040">
    <property type="protein sequence ID" value="RBP59351.1"/>
    <property type="molecule type" value="Genomic_DNA"/>
</dbReference>
<dbReference type="GO" id="GO:0003729">
    <property type="term" value="F:mRNA binding"/>
    <property type="evidence" value="ECO:0007669"/>
    <property type="project" value="InterPro"/>
</dbReference>
<dbReference type="Gene3D" id="3.30.920.30">
    <property type="entry name" value="Hypothetical protein"/>
    <property type="match status" value="1"/>
</dbReference>
<evidence type="ECO:0000256" key="7">
    <source>
        <dbReference type="ARBA" id="ARBA00023016"/>
    </source>
</evidence>